<comment type="similarity">
    <text evidence="1">Belongs to the UPF0145 family.</text>
</comment>
<dbReference type="InterPro" id="IPR002765">
    <property type="entry name" value="UPF0145_YbjQ-like"/>
</dbReference>
<sequence length="104" mass="11285">MIVTTTPDVPARKIAEILGLVRGNSVRARHAGRDIVAALRNIVGGEIKEYAKLQAETREMATRRMVKQAEQQGADAVVNVRYESSMITTGASEILAYGTSVKLD</sequence>
<dbReference type="Gene3D" id="3.30.110.70">
    <property type="entry name" value="Hypothetical protein apc22750. Chain B"/>
    <property type="match status" value="1"/>
</dbReference>
<dbReference type="HAMAP" id="MF_00338">
    <property type="entry name" value="UPF0145"/>
    <property type="match status" value="1"/>
</dbReference>
<evidence type="ECO:0000256" key="1">
    <source>
        <dbReference type="ARBA" id="ARBA00010751"/>
    </source>
</evidence>
<dbReference type="InterPro" id="IPR035439">
    <property type="entry name" value="UPF0145_dom_sf"/>
</dbReference>
<accession>A0A381S9A1</accession>
<evidence type="ECO:0000313" key="2">
    <source>
        <dbReference type="EMBL" id="SVA00672.1"/>
    </source>
</evidence>
<dbReference type="EMBL" id="UINC01002825">
    <property type="protein sequence ID" value="SVA00672.1"/>
    <property type="molecule type" value="Genomic_DNA"/>
</dbReference>
<organism evidence="2">
    <name type="scientific">marine metagenome</name>
    <dbReference type="NCBI Taxonomy" id="408172"/>
    <lineage>
        <taxon>unclassified sequences</taxon>
        <taxon>metagenomes</taxon>
        <taxon>ecological metagenomes</taxon>
    </lineage>
</organism>
<dbReference type="SUPFAM" id="SSF117782">
    <property type="entry name" value="YbjQ-like"/>
    <property type="match status" value="1"/>
</dbReference>
<reference evidence="2" key="1">
    <citation type="submission" date="2018-05" db="EMBL/GenBank/DDBJ databases">
        <authorList>
            <person name="Lanie J.A."/>
            <person name="Ng W.-L."/>
            <person name="Kazmierczak K.M."/>
            <person name="Andrzejewski T.M."/>
            <person name="Davidsen T.M."/>
            <person name="Wayne K.J."/>
            <person name="Tettelin H."/>
            <person name="Glass J.I."/>
            <person name="Rusch D."/>
            <person name="Podicherti R."/>
            <person name="Tsui H.-C.T."/>
            <person name="Winkler M.E."/>
        </authorList>
    </citation>
    <scope>NUCLEOTIDE SEQUENCE</scope>
</reference>
<dbReference type="PANTHER" id="PTHR34068:SF2">
    <property type="entry name" value="UPF0145 PROTEIN SCO3412"/>
    <property type="match status" value="1"/>
</dbReference>
<gene>
    <name evidence="2" type="ORF">METZ01_LOCUS53526</name>
</gene>
<protein>
    <submittedName>
        <fullName evidence="2">Uncharacterized protein</fullName>
    </submittedName>
</protein>
<proteinExistence type="inferred from homology"/>
<dbReference type="Pfam" id="PF01906">
    <property type="entry name" value="YbjQ_1"/>
    <property type="match status" value="1"/>
</dbReference>
<dbReference type="PANTHER" id="PTHR34068">
    <property type="entry name" value="UPF0145 PROTEIN YBJQ"/>
    <property type="match status" value="1"/>
</dbReference>
<name>A0A381S9A1_9ZZZZ</name>
<dbReference type="AlphaFoldDB" id="A0A381S9A1"/>